<protein>
    <submittedName>
        <fullName evidence="1">Uncharacterized protein</fullName>
    </submittedName>
</protein>
<keyword evidence="2" id="KW-1185">Reference proteome</keyword>
<dbReference type="EMBL" id="JAOVZW010000045">
    <property type="protein sequence ID" value="MCX8526475.1"/>
    <property type="molecule type" value="Genomic_DNA"/>
</dbReference>
<gene>
    <name evidence="1" type="ORF">OF897_21410</name>
</gene>
<organism evidence="1 2">
    <name type="scientific">Chryseobacterium formosus</name>
    <dbReference type="NCBI Taxonomy" id="1537363"/>
    <lineage>
        <taxon>Bacteria</taxon>
        <taxon>Pseudomonadati</taxon>
        <taxon>Bacteroidota</taxon>
        <taxon>Flavobacteriia</taxon>
        <taxon>Flavobacteriales</taxon>
        <taxon>Weeksellaceae</taxon>
        <taxon>Chryseobacterium group</taxon>
        <taxon>Chryseobacterium</taxon>
    </lineage>
</organism>
<accession>A0ABT3XXS9</accession>
<sequence length="109" mass="11449">MGGGGKSKEATTLPLAASTTGRWVVTDAAFILEGVEPALTFEQIVASLEGLGAGVVSTAGLTLGAVLMPTMIAEPEFDWTRSLPKSIPITTTGEPDSGNLYLYWKFIFI</sequence>
<dbReference type="RefSeq" id="WP_267267701.1">
    <property type="nucleotide sequence ID" value="NZ_JAOVZW010000045.1"/>
</dbReference>
<comment type="caution">
    <text evidence="1">The sequence shown here is derived from an EMBL/GenBank/DDBJ whole genome shotgun (WGS) entry which is preliminary data.</text>
</comment>
<evidence type="ECO:0000313" key="1">
    <source>
        <dbReference type="EMBL" id="MCX8526475.1"/>
    </source>
</evidence>
<name>A0ABT3XXS9_9FLAO</name>
<reference evidence="1" key="1">
    <citation type="submission" date="2022-10" db="EMBL/GenBank/DDBJ databases">
        <title>Chryseobacterium sp. nov., a novel bacterial species.</title>
        <authorList>
            <person name="Cao Y."/>
        </authorList>
    </citation>
    <scope>NUCLEOTIDE SEQUENCE</scope>
    <source>
        <strain evidence="1">CCTCC AB2015118</strain>
    </source>
</reference>
<proteinExistence type="predicted"/>
<dbReference type="Proteomes" id="UP001073122">
    <property type="component" value="Unassembled WGS sequence"/>
</dbReference>
<evidence type="ECO:0000313" key="2">
    <source>
        <dbReference type="Proteomes" id="UP001073122"/>
    </source>
</evidence>